<evidence type="ECO:0000313" key="1">
    <source>
        <dbReference type="EMBL" id="QJA53205.1"/>
    </source>
</evidence>
<dbReference type="EMBL" id="MT144403">
    <property type="protein sequence ID" value="QJA53205.1"/>
    <property type="molecule type" value="Genomic_DNA"/>
</dbReference>
<accession>A0A6H2A116</accession>
<proteinExistence type="predicted"/>
<gene>
    <name evidence="1" type="ORF">TM448A03308_0002</name>
    <name evidence="2" type="ORF">TM448B01616_0003</name>
</gene>
<name>A0A6H2A116_9ZZZZ</name>
<sequence>MLYRFKNTVSGEERELSLGKYRELFTSPTITQDVEDCFTVVHHDREVGYVLRPTGNWTFISGKIHLAERPQDHFTAAFYPNMPTMADRALNKLMRLRSHLTMALTKGREYRPISKAFCESALQYEWDYGIKV</sequence>
<dbReference type="EMBL" id="MT144795">
    <property type="protein sequence ID" value="QJH99523.1"/>
    <property type="molecule type" value="Genomic_DNA"/>
</dbReference>
<organism evidence="1">
    <name type="scientific">viral metagenome</name>
    <dbReference type="NCBI Taxonomy" id="1070528"/>
    <lineage>
        <taxon>unclassified sequences</taxon>
        <taxon>metagenomes</taxon>
        <taxon>organismal metagenomes</taxon>
    </lineage>
</organism>
<reference evidence="1" key="1">
    <citation type="submission" date="2020-03" db="EMBL/GenBank/DDBJ databases">
        <title>The deep terrestrial virosphere.</title>
        <authorList>
            <person name="Holmfeldt K."/>
            <person name="Nilsson E."/>
            <person name="Simone D."/>
            <person name="Lopez-Fernandez M."/>
            <person name="Wu X."/>
            <person name="de Brujin I."/>
            <person name="Lundin D."/>
            <person name="Andersson A."/>
            <person name="Bertilsson S."/>
            <person name="Dopson M."/>
        </authorList>
    </citation>
    <scope>NUCLEOTIDE SEQUENCE</scope>
    <source>
        <strain evidence="1">TM448A03308</strain>
        <strain evidence="2">TM448B01616</strain>
    </source>
</reference>
<dbReference type="AlphaFoldDB" id="A0A6H2A116"/>
<protein>
    <submittedName>
        <fullName evidence="1">Uncharacterized protein</fullName>
    </submittedName>
</protein>
<evidence type="ECO:0000313" key="2">
    <source>
        <dbReference type="EMBL" id="QJH99523.1"/>
    </source>
</evidence>